<organism evidence="3 4">
    <name type="scientific">Candidatus Kerfeldbacteria bacterium RIFCSPHIGHO2_02_FULL_42_14</name>
    <dbReference type="NCBI Taxonomy" id="1798540"/>
    <lineage>
        <taxon>Bacteria</taxon>
        <taxon>Candidatus Kerfeldiibacteriota</taxon>
    </lineage>
</organism>
<comment type="caution">
    <text evidence="3">The sequence shown here is derived from an EMBL/GenBank/DDBJ whole genome shotgun (WGS) entry which is preliminary data.</text>
</comment>
<dbReference type="CDD" id="cd00371">
    <property type="entry name" value="HMA"/>
    <property type="match status" value="1"/>
</dbReference>
<dbReference type="FunFam" id="3.30.70.100:FF:000001">
    <property type="entry name" value="ATPase copper transporting beta"/>
    <property type="match status" value="1"/>
</dbReference>
<sequence>METTFMITGMHCNSCEKIINLTLEELPGIKNVKTSYQEGECRVDSDQSLNAQAVIQAIADLGYQAKVKDTQPLSS</sequence>
<protein>
    <recommendedName>
        <fullName evidence="2">HMA domain-containing protein</fullName>
    </recommendedName>
</protein>
<dbReference type="EMBL" id="MHKB01000013">
    <property type="protein sequence ID" value="OGY78632.1"/>
    <property type="molecule type" value="Genomic_DNA"/>
</dbReference>
<dbReference type="Gene3D" id="3.30.70.100">
    <property type="match status" value="1"/>
</dbReference>
<reference evidence="3 4" key="1">
    <citation type="journal article" date="2016" name="Nat. Commun.">
        <title>Thousands of microbial genomes shed light on interconnected biogeochemical processes in an aquifer system.</title>
        <authorList>
            <person name="Anantharaman K."/>
            <person name="Brown C.T."/>
            <person name="Hug L.A."/>
            <person name="Sharon I."/>
            <person name="Castelle C.J."/>
            <person name="Probst A.J."/>
            <person name="Thomas B.C."/>
            <person name="Singh A."/>
            <person name="Wilkins M.J."/>
            <person name="Karaoz U."/>
            <person name="Brodie E.L."/>
            <person name="Williams K.H."/>
            <person name="Hubbard S.S."/>
            <person name="Banfield J.F."/>
        </authorList>
    </citation>
    <scope>NUCLEOTIDE SEQUENCE [LARGE SCALE GENOMIC DNA]</scope>
</reference>
<dbReference type="STRING" id="1798540.A3B74_04615"/>
<dbReference type="InterPro" id="IPR036163">
    <property type="entry name" value="HMA_dom_sf"/>
</dbReference>
<evidence type="ECO:0000256" key="1">
    <source>
        <dbReference type="ARBA" id="ARBA00022723"/>
    </source>
</evidence>
<evidence type="ECO:0000259" key="2">
    <source>
        <dbReference type="PROSITE" id="PS50846"/>
    </source>
</evidence>
<evidence type="ECO:0000313" key="4">
    <source>
        <dbReference type="Proteomes" id="UP000177165"/>
    </source>
</evidence>
<name>A0A1G2AP19_9BACT</name>
<dbReference type="InterPro" id="IPR006121">
    <property type="entry name" value="HMA_dom"/>
</dbReference>
<accession>A0A1G2AP19</accession>
<feature type="domain" description="HMA" evidence="2">
    <location>
        <begin position="1"/>
        <end position="66"/>
    </location>
</feature>
<gene>
    <name evidence="3" type="ORF">A3B74_04615</name>
</gene>
<evidence type="ECO:0000313" key="3">
    <source>
        <dbReference type="EMBL" id="OGY78632.1"/>
    </source>
</evidence>
<dbReference type="GO" id="GO:0046872">
    <property type="term" value="F:metal ion binding"/>
    <property type="evidence" value="ECO:0007669"/>
    <property type="project" value="UniProtKB-KW"/>
</dbReference>
<dbReference type="Proteomes" id="UP000177165">
    <property type="component" value="Unassembled WGS sequence"/>
</dbReference>
<proteinExistence type="predicted"/>
<dbReference type="SUPFAM" id="SSF55008">
    <property type="entry name" value="HMA, heavy metal-associated domain"/>
    <property type="match status" value="1"/>
</dbReference>
<keyword evidence="1" id="KW-0479">Metal-binding</keyword>
<dbReference type="PROSITE" id="PS50846">
    <property type="entry name" value="HMA_2"/>
    <property type="match status" value="1"/>
</dbReference>
<dbReference type="Pfam" id="PF00403">
    <property type="entry name" value="HMA"/>
    <property type="match status" value="1"/>
</dbReference>
<dbReference type="AlphaFoldDB" id="A0A1G2AP19"/>